<evidence type="ECO:0000313" key="2">
    <source>
        <dbReference type="EMBL" id="MBC2602078.1"/>
    </source>
</evidence>
<sequence>MNSFKFEKTVEDTRIDKENGILKGVTLMQVGEAKGHGVRITKKTFGKDWIGKSYKCFISHDEISRDVTECIGVCYGLRLEEDGTKLRADFKFLDSFKLNHKGDYETLLELAETAPELLGISLTTKGSLQEEDGEDLPFFILEEIYSADFVGHPAATTTLFEEGKEDDPESEDKPSSEEKEDPEPDEAEKEVEVEILPRVEALEAQIAEILEKLDSLQSEKEDAETAKEEAEKKTEELTEENKELAEAVNKAKKLAEIGGDEVTFGEKPSGKEGEDLRKQMNAIPDFAERLKFFREHKAELKKFESGRG</sequence>
<reference evidence="2 3" key="1">
    <citation type="submission" date="2020-07" db="EMBL/GenBank/DDBJ databases">
        <authorList>
            <person name="Feng X."/>
        </authorList>
    </citation>
    <scope>NUCLEOTIDE SEQUENCE [LARGE SCALE GENOMIC DNA]</scope>
    <source>
        <strain evidence="2 3">JCM14086</strain>
    </source>
</reference>
<accession>A0A7X1AY07</accession>
<dbReference type="EMBL" id="JACHVA010000082">
    <property type="protein sequence ID" value="MBC2602078.1"/>
    <property type="molecule type" value="Genomic_DNA"/>
</dbReference>
<feature type="compositionally biased region" description="Acidic residues" evidence="1">
    <location>
        <begin position="178"/>
        <end position="189"/>
    </location>
</feature>
<organism evidence="2 3">
    <name type="scientific">Puniceicoccus vermicola</name>
    <dbReference type="NCBI Taxonomy" id="388746"/>
    <lineage>
        <taxon>Bacteria</taxon>
        <taxon>Pseudomonadati</taxon>
        <taxon>Verrucomicrobiota</taxon>
        <taxon>Opitutia</taxon>
        <taxon>Puniceicoccales</taxon>
        <taxon>Puniceicoccaceae</taxon>
        <taxon>Puniceicoccus</taxon>
    </lineage>
</organism>
<dbReference type="AlphaFoldDB" id="A0A7X1AY07"/>
<proteinExistence type="predicted"/>
<dbReference type="Proteomes" id="UP000525652">
    <property type="component" value="Unassembled WGS sequence"/>
</dbReference>
<feature type="region of interest" description="Disordered" evidence="1">
    <location>
        <begin position="159"/>
        <end position="190"/>
    </location>
</feature>
<keyword evidence="3" id="KW-1185">Reference proteome</keyword>
<comment type="caution">
    <text evidence="2">The sequence shown here is derived from an EMBL/GenBank/DDBJ whole genome shotgun (WGS) entry which is preliminary data.</text>
</comment>
<evidence type="ECO:0000313" key="3">
    <source>
        <dbReference type="Proteomes" id="UP000525652"/>
    </source>
</evidence>
<evidence type="ECO:0000256" key="1">
    <source>
        <dbReference type="SAM" id="MobiDB-lite"/>
    </source>
</evidence>
<dbReference type="RefSeq" id="WP_185692778.1">
    <property type="nucleotide sequence ID" value="NZ_JACHVA010000082.1"/>
</dbReference>
<feature type="region of interest" description="Disordered" evidence="1">
    <location>
        <begin position="214"/>
        <end position="244"/>
    </location>
</feature>
<gene>
    <name evidence="2" type="ORF">H5P30_09850</name>
</gene>
<name>A0A7X1AY07_9BACT</name>
<protein>
    <submittedName>
        <fullName evidence="2">Uncharacterized protein</fullName>
    </submittedName>
</protein>